<dbReference type="GO" id="GO:0000139">
    <property type="term" value="C:Golgi membrane"/>
    <property type="evidence" value="ECO:0007669"/>
    <property type="project" value="InterPro"/>
</dbReference>
<feature type="transmembrane region" description="Helical" evidence="5">
    <location>
        <begin position="76"/>
        <end position="94"/>
    </location>
</feature>
<evidence type="ECO:0000313" key="6">
    <source>
        <dbReference type="EMBL" id="ORY40548.1"/>
    </source>
</evidence>
<keyword evidence="2 5" id="KW-0812">Transmembrane</keyword>
<dbReference type="Pfam" id="PF04142">
    <property type="entry name" value="Nuc_sug_transp"/>
    <property type="match status" value="1"/>
</dbReference>
<feature type="transmembrane region" description="Helical" evidence="5">
    <location>
        <begin position="16"/>
        <end position="35"/>
    </location>
</feature>
<evidence type="ECO:0000256" key="4">
    <source>
        <dbReference type="ARBA" id="ARBA00023136"/>
    </source>
</evidence>
<dbReference type="EMBL" id="MCGO01000035">
    <property type="protein sequence ID" value="ORY40548.1"/>
    <property type="molecule type" value="Genomic_DNA"/>
</dbReference>
<feature type="transmembrane region" description="Helical" evidence="5">
    <location>
        <begin position="100"/>
        <end position="120"/>
    </location>
</feature>
<evidence type="ECO:0000256" key="2">
    <source>
        <dbReference type="ARBA" id="ARBA00022692"/>
    </source>
</evidence>
<name>A0A1Y2C0I5_9FUNG</name>
<evidence type="ECO:0000256" key="5">
    <source>
        <dbReference type="SAM" id="Phobius"/>
    </source>
</evidence>
<keyword evidence="4 5" id="KW-0472">Membrane</keyword>
<dbReference type="OrthoDB" id="408493at2759"/>
<evidence type="ECO:0000256" key="1">
    <source>
        <dbReference type="ARBA" id="ARBA00004141"/>
    </source>
</evidence>
<dbReference type="InterPro" id="IPR007271">
    <property type="entry name" value="Nuc_sug_transpt"/>
</dbReference>
<organism evidence="6 7">
    <name type="scientific">Rhizoclosmatium globosum</name>
    <dbReference type="NCBI Taxonomy" id="329046"/>
    <lineage>
        <taxon>Eukaryota</taxon>
        <taxon>Fungi</taxon>
        <taxon>Fungi incertae sedis</taxon>
        <taxon>Chytridiomycota</taxon>
        <taxon>Chytridiomycota incertae sedis</taxon>
        <taxon>Chytridiomycetes</taxon>
        <taxon>Chytridiales</taxon>
        <taxon>Chytriomycetaceae</taxon>
        <taxon>Rhizoclosmatium</taxon>
    </lineage>
</organism>
<dbReference type="AlphaFoldDB" id="A0A1Y2C0I5"/>
<proteinExistence type="predicted"/>
<gene>
    <name evidence="6" type="ORF">BCR33DRAFT_740372</name>
</gene>
<evidence type="ECO:0000313" key="7">
    <source>
        <dbReference type="Proteomes" id="UP000193642"/>
    </source>
</evidence>
<comment type="subcellular location">
    <subcellularLocation>
        <location evidence="1">Membrane</location>
        <topology evidence="1">Multi-pass membrane protein</topology>
    </subcellularLocation>
</comment>
<keyword evidence="3 5" id="KW-1133">Transmembrane helix</keyword>
<accession>A0A1Y2C0I5</accession>
<protein>
    <submittedName>
        <fullName evidence="6">Uncharacterized protein</fullName>
    </submittedName>
</protein>
<feature type="transmembrane region" description="Helical" evidence="5">
    <location>
        <begin position="41"/>
        <end position="64"/>
    </location>
</feature>
<reference evidence="6 7" key="1">
    <citation type="submission" date="2016-07" db="EMBL/GenBank/DDBJ databases">
        <title>Pervasive Adenine N6-methylation of Active Genes in Fungi.</title>
        <authorList>
            <consortium name="DOE Joint Genome Institute"/>
            <person name="Mondo S.J."/>
            <person name="Dannebaum R.O."/>
            <person name="Kuo R.C."/>
            <person name="Labutti K."/>
            <person name="Haridas S."/>
            <person name="Kuo A."/>
            <person name="Salamov A."/>
            <person name="Ahrendt S.R."/>
            <person name="Lipzen A."/>
            <person name="Sullivan W."/>
            <person name="Andreopoulos W.B."/>
            <person name="Clum A."/>
            <person name="Lindquist E."/>
            <person name="Daum C."/>
            <person name="Ramamoorthy G.K."/>
            <person name="Gryganskyi A."/>
            <person name="Culley D."/>
            <person name="Magnuson J.K."/>
            <person name="James T.Y."/>
            <person name="O'Malley M.A."/>
            <person name="Stajich J.E."/>
            <person name="Spatafora J.W."/>
            <person name="Visel A."/>
            <person name="Grigoriev I.V."/>
        </authorList>
    </citation>
    <scope>NUCLEOTIDE SEQUENCE [LARGE SCALE GENOMIC DNA]</scope>
    <source>
        <strain evidence="6 7">JEL800</strain>
    </source>
</reference>
<sequence>MMKSLTLPFWEQQVRVTLLGIVSSTIFLAFSNGAFVNHDSISVTSVLFTIGSILAAAGTGLFTGMVVRRLDSVVKLIAQAVAAICTTWVVYIVFGSFKAVYGFFLLGSFLLIVGTLVYGLETTVNPAYTKYRKLYRWDSGKRRS</sequence>
<comment type="caution">
    <text evidence="6">The sequence shown here is derived from an EMBL/GenBank/DDBJ whole genome shotgun (WGS) entry which is preliminary data.</text>
</comment>
<dbReference type="GO" id="GO:0015165">
    <property type="term" value="F:pyrimidine nucleotide-sugar transmembrane transporter activity"/>
    <property type="evidence" value="ECO:0007669"/>
    <property type="project" value="InterPro"/>
</dbReference>
<keyword evidence="7" id="KW-1185">Reference proteome</keyword>
<dbReference type="Proteomes" id="UP000193642">
    <property type="component" value="Unassembled WGS sequence"/>
</dbReference>
<evidence type="ECO:0000256" key="3">
    <source>
        <dbReference type="ARBA" id="ARBA00022989"/>
    </source>
</evidence>